<keyword evidence="3" id="KW-0808">Transferase</keyword>
<dbReference type="Proteomes" id="UP001229346">
    <property type="component" value="Unassembled WGS sequence"/>
</dbReference>
<comment type="caution">
    <text evidence="9">The sequence shown here is derived from an EMBL/GenBank/DDBJ whole genome shotgun (WGS) entry which is preliminary data.</text>
</comment>
<keyword evidence="3" id="KW-0032">Aminotransferase</keyword>
<dbReference type="Pfam" id="PF00392">
    <property type="entry name" value="GntR"/>
    <property type="match status" value="1"/>
</dbReference>
<dbReference type="PANTHER" id="PTHR46577:SF1">
    <property type="entry name" value="HTH-TYPE TRANSCRIPTIONAL REGULATORY PROTEIN GABR"/>
    <property type="match status" value="1"/>
</dbReference>
<name>A0ABT9U2R6_PAEHA</name>
<evidence type="ECO:0000256" key="3">
    <source>
        <dbReference type="ARBA" id="ARBA00022576"/>
    </source>
</evidence>
<protein>
    <submittedName>
        <fullName evidence="9">DNA-binding transcriptional MocR family regulator</fullName>
    </submittedName>
</protein>
<evidence type="ECO:0000313" key="9">
    <source>
        <dbReference type="EMBL" id="MDQ0113288.1"/>
    </source>
</evidence>
<proteinExistence type="inferred from homology"/>
<organism evidence="9 10">
    <name type="scientific">Paenibacillus harenae</name>
    <dbReference type="NCBI Taxonomy" id="306543"/>
    <lineage>
        <taxon>Bacteria</taxon>
        <taxon>Bacillati</taxon>
        <taxon>Bacillota</taxon>
        <taxon>Bacilli</taxon>
        <taxon>Bacillales</taxon>
        <taxon>Paenibacillaceae</taxon>
        <taxon>Paenibacillus</taxon>
    </lineage>
</organism>
<evidence type="ECO:0000256" key="6">
    <source>
        <dbReference type="ARBA" id="ARBA00023125"/>
    </source>
</evidence>
<dbReference type="InterPro" id="IPR000524">
    <property type="entry name" value="Tscrpt_reg_HTH_GntR"/>
</dbReference>
<keyword evidence="7" id="KW-0804">Transcription</keyword>
<accession>A0ABT9U2R6</accession>
<evidence type="ECO:0000259" key="8">
    <source>
        <dbReference type="PROSITE" id="PS50949"/>
    </source>
</evidence>
<dbReference type="SMART" id="SM00345">
    <property type="entry name" value="HTH_GNTR"/>
    <property type="match status" value="1"/>
</dbReference>
<dbReference type="PANTHER" id="PTHR46577">
    <property type="entry name" value="HTH-TYPE TRANSCRIPTIONAL REGULATORY PROTEIN GABR"/>
    <property type="match status" value="1"/>
</dbReference>
<dbReference type="InterPro" id="IPR015421">
    <property type="entry name" value="PyrdxlP-dep_Trfase_major"/>
</dbReference>
<dbReference type="Gene3D" id="3.40.640.10">
    <property type="entry name" value="Type I PLP-dependent aspartate aminotransferase-like (Major domain)"/>
    <property type="match status" value="1"/>
</dbReference>
<gene>
    <name evidence="9" type="ORF">J2T15_002729</name>
</gene>
<evidence type="ECO:0000256" key="4">
    <source>
        <dbReference type="ARBA" id="ARBA00022898"/>
    </source>
</evidence>
<dbReference type="CDD" id="cd00609">
    <property type="entry name" value="AAT_like"/>
    <property type="match status" value="1"/>
</dbReference>
<evidence type="ECO:0000313" key="10">
    <source>
        <dbReference type="Proteomes" id="UP001229346"/>
    </source>
</evidence>
<dbReference type="SUPFAM" id="SSF53383">
    <property type="entry name" value="PLP-dependent transferases"/>
    <property type="match status" value="1"/>
</dbReference>
<keyword evidence="6 9" id="KW-0238">DNA-binding</keyword>
<dbReference type="RefSeq" id="WP_307204419.1">
    <property type="nucleotide sequence ID" value="NZ_JAUSSU010000005.1"/>
</dbReference>
<reference evidence="9 10" key="1">
    <citation type="submission" date="2023-07" db="EMBL/GenBank/DDBJ databases">
        <title>Sorghum-associated microbial communities from plants grown in Nebraska, USA.</title>
        <authorList>
            <person name="Schachtman D."/>
        </authorList>
    </citation>
    <scope>NUCLEOTIDE SEQUENCE [LARGE SCALE GENOMIC DNA]</scope>
    <source>
        <strain evidence="9 10">CC482</strain>
    </source>
</reference>
<dbReference type="InterPro" id="IPR051446">
    <property type="entry name" value="HTH_trans_reg/aminotransferase"/>
</dbReference>
<evidence type="ECO:0000256" key="2">
    <source>
        <dbReference type="ARBA" id="ARBA00005384"/>
    </source>
</evidence>
<keyword evidence="4" id="KW-0663">Pyridoxal phosphate</keyword>
<dbReference type="GO" id="GO:0003677">
    <property type="term" value="F:DNA binding"/>
    <property type="evidence" value="ECO:0007669"/>
    <property type="project" value="UniProtKB-KW"/>
</dbReference>
<dbReference type="PROSITE" id="PS50949">
    <property type="entry name" value="HTH_GNTR"/>
    <property type="match status" value="1"/>
</dbReference>
<dbReference type="InterPro" id="IPR036388">
    <property type="entry name" value="WH-like_DNA-bd_sf"/>
</dbReference>
<dbReference type="Gene3D" id="1.10.10.10">
    <property type="entry name" value="Winged helix-like DNA-binding domain superfamily/Winged helix DNA-binding domain"/>
    <property type="match status" value="1"/>
</dbReference>
<dbReference type="InterPro" id="IPR015424">
    <property type="entry name" value="PyrdxlP-dep_Trfase"/>
</dbReference>
<keyword evidence="5" id="KW-0805">Transcription regulation</keyword>
<dbReference type="Pfam" id="PF00155">
    <property type="entry name" value="Aminotran_1_2"/>
    <property type="match status" value="1"/>
</dbReference>
<sequence>MKKYFSILSDMENKIREGQYVPGQKLPSVRSSAESYGCSIGTITRAYAELEKRHAVYSIPQSGFYVVEKQGDWRDNRDVKMIDFATVLPDLDAFPYLDFQHCLNKAIDIYKYDLFTYGDPKGLESLRHTLVSHLAGDQVFVKAEQIIVTSGAQQALEILAKMPFPNGNAAVLVEQPSYDIYLRYLEAEGIPVHGIARTAAGIDLRELEQKFGSGGIKFFYTMSRYHNPLGTSYSSDERKAIARLAGKYDVYVVEDDYMADLGAERQFDPIYAYDRSSHVVYLKSFSKIIFPGLRLGAIVLPERLLKTFRTYKSYPDTSLLSQAALEVYIKNGMYERHKHKICSLYASRMKALNESVERYNETGLIEVPGVSSGIYTQFKLKPTVNMERLIKRLAQRNISVVSGKAFYLSDYLEREKFLRISISQTQPEQIDEGVKAIVDEVRQGSRW</sequence>
<comment type="cofactor">
    <cofactor evidence="1">
        <name>pyridoxal 5'-phosphate</name>
        <dbReference type="ChEBI" id="CHEBI:597326"/>
    </cofactor>
</comment>
<dbReference type="InterPro" id="IPR004839">
    <property type="entry name" value="Aminotransferase_I/II_large"/>
</dbReference>
<keyword evidence="10" id="KW-1185">Reference proteome</keyword>
<evidence type="ECO:0000256" key="1">
    <source>
        <dbReference type="ARBA" id="ARBA00001933"/>
    </source>
</evidence>
<dbReference type="SUPFAM" id="SSF46785">
    <property type="entry name" value="Winged helix' DNA-binding domain"/>
    <property type="match status" value="1"/>
</dbReference>
<evidence type="ECO:0000256" key="7">
    <source>
        <dbReference type="ARBA" id="ARBA00023163"/>
    </source>
</evidence>
<feature type="domain" description="HTH gntR-type" evidence="8">
    <location>
        <begin position="1"/>
        <end position="69"/>
    </location>
</feature>
<evidence type="ECO:0000256" key="5">
    <source>
        <dbReference type="ARBA" id="ARBA00023015"/>
    </source>
</evidence>
<dbReference type="EMBL" id="JAUSSU010000005">
    <property type="protein sequence ID" value="MDQ0113288.1"/>
    <property type="molecule type" value="Genomic_DNA"/>
</dbReference>
<dbReference type="CDD" id="cd07377">
    <property type="entry name" value="WHTH_GntR"/>
    <property type="match status" value="1"/>
</dbReference>
<dbReference type="InterPro" id="IPR036390">
    <property type="entry name" value="WH_DNA-bd_sf"/>
</dbReference>
<comment type="similarity">
    <text evidence="2">In the C-terminal section; belongs to the class-I pyridoxal-phosphate-dependent aminotransferase family.</text>
</comment>